<sequence length="164" mass="18985">MLNENATSKEVLDKNSFTVKLIDWGRAIDMSNFANKTFVGRAGTETFDCCEMLDGRPWTYQTDFFGFVSTLHVLLFGDYMNTMKDVGTDKYCIQSTVKRRLPQRDVLEDIFEMCLNIPDCQSFPLWSTIIQGLENNIDYCMKIDKLQWKTASREFNSALPLKRS</sequence>
<dbReference type="Proteomes" id="UP001608902">
    <property type="component" value="Unassembled WGS sequence"/>
</dbReference>
<dbReference type="InterPro" id="IPR015661">
    <property type="entry name" value="Bub1/Mad3"/>
</dbReference>
<evidence type="ECO:0000313" key="2">
    <source>
        <dbReference type="Proteomes" id="UP001608902"/>
    </source>
</evidence>
<protein>
    <recommendedName>
        <fullName evidence="3">Protein kinase domain-containing protein</fullName>
    </recommendedName>
</protein>
<reference evidence="1 2" key="1">
    <citation type="submission" date="2024-08" db="EMBL/GenBank/DDBJ databases">
        <title>Gnathostoma spinigerum genome.</title>
        <authorList>
            <person name="Gonzalez-Bertolin B."/>
            <person name="Monzon S."/>
            <person name="Zaballos A."/>
            <person name="Jimenez P."/>
            <person name="Dekumyoy P."/>
            <person name="Varona S."/>
            <person name="Cuesta I."/>
            <person name="Sumanam S."/>
            <person name="Adisakwattana P."/>
            <person name="Gasser R.B."/>
            <person name="Hernandez-Gonzalez A."/>
            <person name="Young N.D."/>
            <person name="Perteguer M.J."/>
        </authorList>
    </citation>
    <scope>NUCLEOTIDE SEQUENCE [LARGE SCALE GENOMIC DNA]</scope>
    <source>
        <strain evidence="1">AL3</strain>
        <tissue evidence="1">Liver</tissue>
    </source>
</reference>
<dbReference type="EMBL" id="JBGFUD010003746">
    <property type="protein sequence ID" value="MFH4979004.1"/>
    <property type="molecule type" value="Genomic_DNA"/>
</dbReference>
<proteinExistence type="predicted"/>
<evidence type="ECO:0000313" key="1">
    <source>
        <dbReference type="EMBL" id="MFH4979004.1"/>
    </source>
</evidence>
<dbReference type="GO" id="GO:0007094">
    <property type="term" value="P:mitotic spindle assembly checkpoint signaling"/>
    <property type="evidence" value="ECO:0007669"/>
    <property type="project" value="UniProtKB-ARBA"/>
</dbReference>
<accession>A0ABD6EG90</accession>
<dbReference type="PANTHER" id="PTHR14030:SF4">
    <property type="entry name" value="BUB1 KINASE, ISOFORM A-RELATED"/>
    <property type="match status" value="1"/>
</dbReference>
<dbReference type="GO" id="GO:0000776">
    <property type="term" value="C:kinetochore"/>
    <property type="evidence" value="ECO:0007669"/>
    <property type="project" value="UniProtKB-ARBA"/>
</dbReference>
<name>A0ABD6EG90_9BILA</name>
<dbReference type="AlphaFoldDB" id="A0ABD6EG90"/>
<gene>
    <name evidence="1" type="ORF">AB6A40_005713</name>
</gene>
<dbReference type="PANTHER" id="PTHR14030">
    <property type="entry name" value="MITOTIC CHECKPOINT SERINE/THREONINE-PROTEIN KINASE BUB1"/>
    <property type="match status" value="1"/>
</dbReference>
<dbReference type="InterPro" id="IPR011009">
    <property type="entry name" value="Kinase-like_dom_sf"/>
</dbReference>
<dbReference type="GO" id="GO:0032991">
    <property type="term" value="C:protein-containing complex"/>
    <property type="evidence" value="ECO:0007669"/>
    <property type="project" value="UniProtKB-ARBA"/>
</dbReference>
<evidence type="ECO:0008006" key="3">
    <source>
        <dbReference type="Google" id="ProtNLM"/>
    </source>
</evidence>
<comment type="caution">
    <text evidence="1">The sequence shown here is derived from an EMBL/GenBank/DDBJ whole genome shotgun (WGS) entry which is preliminary data.</text>
</comment>
<organism evidence="1 2">
    <name type="scientific">Gnathostoma spinigerum</name>
    <dbReference type="NCBI Taxonomy" id="75299"/>
    <lineage>
        <taxon>Eukaryota</taxon>
        <taxon>Metazoa</taxon>
        <taxon>Ecdysozoa</taxon>
        <taxon>Nematoda</taxon>
        <taxon>Chromadorea</taxon>
        <taxon>Rhabditida</taxon>
        <taxon>Spirurina</taxon>
        <taxon>Gnathostomatomorpha</taxon>
        <taxon>Gnathostomatoidea</taxon>
        <taxon>Gnathostomatidae</taxon>
        <taxon>Gnathostoma</taxon>
    </lineage>
</organism>
<dbReference type="SUPFAM" id="SSF56112">
    <property type="entry name" value="Protein kinase-like (PK-like)"/>
    <property type="match status" value="1"/>
</dbReference>
<dbReference type="Gene3D" id="1.10.510.10">
    <property type="entry name" value="Transferase(Phosphotransferase) domain 1"/>
    <property type="match status" value="1"/>
</dbReference>
<keyword evidence="2" id="KW-1185">Reference proteome</keyword>